<dbReference type="EMBL" id="AAYA01000010">
    <property type="protein sequence ID" value="EBA07314.1"/>
    <property type="molecule type" value="Genomic_DNA"/>
</dbReference>
<organism evidence="3 4">
    <name type="scientific">Sagittula stellata (strain ATCC 700073 / DSM 11524 / E-37)</name>
    <dbReference type="NCBI Taxonomy" id="388399"/>
    <lineage>
        <taxon>Bacteria</taxon>
        <taxon>Pseudomonadati</taxon>
        <taxon>Pseudomonadota</taxon>
        <taxon>Alphaproteobacteria</taxon>
        <taxon>Rhodobacterales</taxon>
        <taxon>Roseobacteraceae</taxon>
        <taxon>Sagittula</taxon>
    </lineage>
</organism>
<dbReference type="eggNOG" id="COG0654">
    <property type="taxonomic scope" value="Bacteria"/>
</dbReference>
<accession>A3K6G4</accession>
<evidence type="ECO:0000313" key="4">
    <source>
        <dbReference type="Proteomes" id="UP000005713"/>
    </source>
</evidence>
<name>A3K6G4_SAGS3</name>
<dbReference type="PANTHER" id="PTHR43476:SF3">
    <property type="entry name" value="FAD-BINDING MONOOXYGENASE"/>
    <property type="match status" value="1"/>
</dbReference>
<dbReference type="GO" id="GO:0008688">
    <property type="term" value="F:3-(3-hydroxyphenyl)propionate hydroxylase activity"/>
    <property type="evidence" value="ECO:0007669"/>
    <property type="project" value="TreeGrafter"/>
</dbReference>
<dbReference type="GO" id="GO:0019622">
    <property type="term" value="P:3-(3-hydroxy)phenylpropionate catabolic process"/>
    <property type="evidence" value="ECO:0007669"/>
    <property type="project" value="TreeGrafter"/>
</dbReference>
<dbReference type="PANTHER" id="PTHR43476">
    <property type="entry name" value="3-(3-HYDROXY-PHENYL)PROPIONATE/3-HYDROXYCINNAMIC ACID HYDROXYLASE"/>
    <property type="match status" value="1"/>
</dbReference>
<dbReference type="InterPro" id="IPR050631">
    <property type="entry name" value="PheA/TfdB_FAD_monoxygenase"/>
</dbReference>
<keyword evidence="3" id="KW-0503">Monooxygenase</keyword>
<dbReference type="Pfam" id="PF01494">
    <property type="entry name" value="FAD_binding_3"/>
    <property type="match status" value="2"/>
</dbReference>
<evidence type="ECO:0000259" key="2">
    <source>
        <dbReference type="Pfam" id="PF01494"/>
    </source>
</evidence>
<gene>
    <name evidence="3" type="ORF">SSE37_06744</name>
</gene>
<dbReference type="Gene3D" id="3.50.50.60">
    <property type="entry name" value="FAD/NAD(P)-binding domain"/>
    <property type="match status" value="1"/>
</dbReference>
<feature type="domain" description="FAD-binding" evidence="2">
    <location>
        <begin position="2"/>
        <end position="189"/>
    </location>
</feature>
<proteinExistence type="predicted"/>
<dbReference type="InterPro" id="IPR002938">
    <property type="entry name" value="FAD-bd"/>
</dbReference>
<dbReference type="PRINTS" id="PR00420">
    <property type="entry name" value="RNGMNOXGNASE"/>
</dbReference>
<protein>
    <submittedName>
        <fullName evidence="3">Monooxygenase, FAD-binding protein</fullName>
    </submittedName>
</protein>
<dbReference type="AlphaFoldDB" id="A3K6G4"/>
<keyword evidence="1" id="KW-0560">Oxidoreductase</keyword>
<keyword evidence="4" id="KW-1185">Reference proteome</keyword>
<sequence length="331" mass="35887">MRRGATVTLIEKRAASSNFSRAVGISRASMEILAPSGVSDALKAEAIRLDGVIFHSDSRPLARLSIPEGDRGQVWALAQDRTEHHLTEAFHRLGGTMHMDRPCTGLSQDAKSVKVATPNGPIEADFAIAADGVRSTVRNTLGLEYHGHDLPGEWSIADVNARDWPDPAMLHGYMLSGGNVAVVVPMEKARFRVIASLPDALKALPVHMDVTKVHRAGRFTISIRQTEDYRAGRVLLAGDAAHCHSPVGGRGMNLGIADAAEAAQRIVENDLDEYGESRHLVGKHVIEQSEKRRRMLQATSPLTRSAVETVLRMAGAFEPLGRRLVRGLVAD</sequence>
<reference evidence="3 4" key="1">
    <citation type="submission" date="2006-06" db="EMBL/GenBank/DDBJ databases">
        <authorList>
            <person name="Moran M.A."/>
            <person name="Ferriera S."/>
            <person name="Johnson J."/>
            <person name="Kravitz S."/>
            <person name="Beeson K."/>
            <person name="Sutton G."/>
            <person name="Rogers Y.-H."/>
            <person name="Friedman R."/>
            <person name="Frazier M."/>
            <person name="Venter J.C."/>
        </authorList>
    </citation>
    <scope>NUCLEOTIDE SEQUENCE [LARGE SCALE GENOMIC DNA]</scope>
    <source>
        <strain evidence="3 4">E-37</strain>
    </source>
</reference>
<dbReference type="Gene3D" id="3.30.70.2450">
    <property type="match status" value="1"/>
</dbReference>
<comment type="caution">
    <text evidence="3">The sequence shown here is derived from an EMBL/GenBank/DDBJ whole genome shotgun (WGS) entry which is preliminary data.</text>
</comment>
<dbReference type="SUPFAM" id="SSF51905">
    <property type="entry name" value="FAD/NAD(P)-binding domain"/>
    <property type="match status" value="1"/>
</dbReference>
<dbReference type="GO" id="GO:0071949">
    <property type="term" value="F:FAD binding"/>
    <property type="evidence" value="ECO:0007669"/>
    <property type="project" value="InterPro"/>
</dbReference>
<feature type="domain" description="FAD-binding" evidence="2">
    <location>
        <begin position="211"/>
        <end position="288"/>
    </location>
</feature>
<dbReference type="InterPro" id="IPR036188">
    <property type="entry name" value="FAD/NAD-bd_sf"/>
</dbReference>
<evidence type="ECO:0000256" key="1">
    <source>
        <dbReference type="ARBA" id="ARBA00023002"/>
    </source>
</evidence>
<dbReference type="Proteomes" id="UP000005713">
    <property type="component" value="Unassembled WGS sequence"/>
</dbReference>
<evidence type="ECO:0000313" key="3">
    <source>
        <dbReference type="EMBL" id="EBA07314.1"/>
    </source>
</evidence>